<feature type="domain" description="Bul1 C-terminal" evidence="3">
    <location>
        <begin position="539"/>
        <end position="651"/>
    </location>
</feature>
<dbReference type="RefSeq" id="XP_024715397.1">
    <property type="nucleotide sequence ID" value="XM_024855798.1"/>
</dbReference>
<dbReference type="InterPro" id="IPR007519">
    <property type="entry name" value="Bul1_N"/>
</dbReference>
<evidence type="ECO:0000259" key="3">
    <source>
        <dbReference type="Pfam" id="PF04426"/>
    </source>
</evidence>
<feature type="compositionally biased region" description="Low complexity" evidence="1">
    <location>
        <begin position="318"/>
        <end position="327"/>
    </location>
</feature>
<evidence type="ECO:0000313" key="4">
    <source>
        <dbReference type="EMBL" id="PSK40698.1"/>
    </source>
</evidence>
<feature type="compositionally biased region" description="Polar residues" evidence="1">
    <location>
        <begin position="10"/>
        <end position="42"/>
    </location>
</feature>
<evidence type="ECO:0008006" key="6">
    <source>
        <dbReference type="Google" id="ProtNLM"/>
    </source>
</evidence>
<accession>A0A2P7YXL5</accession>
<evidence type="ECO:0000256" key="1">
    <source>
        <dbReference type="SAM" id="MobiDB-lite"/>
    </source>
</evidence>
<sequence length="742" mass="84197">MGLFNKSSRHGSSPMNNSASWSHTSLRSSNSFSSDESPTQAGPQPLVSPAYEDVPMWNILPSYQLYETTFSQHVEPTSDDNLHDPPMYEIASGPSSSEEGTHDGDYFLQPANRGVFTRWENSVLGNTHKLKKLLSIALHHAESLRIDIKLTRKPCQIGVAPDVIDATKMEFSQGDSIHGFVTIQNVSKQEFSYEMFSVLFEGRVSVNGDDPNKQAVFYKFLNMLDYKAAWTPAYFVGDTSQTTEIDPVDGSNLMLLSDKKFIPGVIYKKFFDFTIPEKLLESACEIHDLPCHCELLPSIGLDREQFLQSLRKLREKSAASPKPAKPSFGIGAPPEPSATLKKPLPTSLGRKPTPKNLRVKDFSFPDTSVSYCVEARIFGRLSLYNKDATKDKDEFIILKDSNYPVRVIPKNTGIRTVEHERAAQHYYDLFVREVKACIEIGRSLDGKSDNLARRPSVLKNKQLYTRESFEDVTARAQESLMYEIFLPFKKKSLTQPAKVIGMLCAKTPKNEYVVRYQPPYTYQPYTKQNVTLGRNFTVPLDLTFLFVENSGVNPKTHNPPDIRSVNVELVLCTYRSRKYPIPVEFTKHMQFRNKPSSDSLETYVMQPFSTYLAELSKLSERYTHQELNLDNQMVMDIKCLANILTKYNSFKLDNVKCDVQGSWKTADTKGMKFLKKIGVSINLDGLFNKEVNRLSDDILSEAVCLVPTFQECIVGRYYYLSLQVKLLNNDSLTIKVPLRIQN</sequence>
<organism evidence="4 5">
    <name type="scientific">Candidozyma pseudohaemuli</name>
    <dbReference type="NCBI Taxonomy" id="418784"/>
    <lineage>
        <taxon>Eukaryota</taxon>
        <taxon>Fungi</taxon>
        <taxon>Dikarya</taxon>
        <taxon>Ascomycota</taxon>
        <taxon>Saccharomycotina</taxon>
        <taxon>Pichiomycetes</taxon>
        <taxon>Metschnikowiaceae</taxon>
        <taxon>Candidozyma</taxon>
    </lineage>
</organism>
<dbReference type="InterPro" id="IPR039634">
    <property type="entry name" value="Bul1-like"/>
</dbReference>
<dbReference type="Pfam" id="PF04425">
    <property type="entry name" value="Bul1_N"/>
    <property type="match status" value="1"/>
</dbReference>
<feature type="region of interest" description="Disordered" evidence="1">
    <location>
        <begin position="317"/>
        <end position="353"/>
    </location>
</feature>
<dbReference type="PANTHER" id="PTHR31904">
    <property type="entry name" value="BYPASS OF STOP CODON PROTEIN 5-RELATED"/>
    <property type="match status" value="1"/>
</dbReference>
<keyword evidence="5" id="KW-1185">Reference proteome</keyword>
<name>A0A2P7YXL5_9ASCO</name>
<dbReference type="InterPro" id="IPR022794">
    <property type="entry name" value="Bul1_C"/>
</dbReference>
<gene>
    <name evidence="4" type="ORF">C7M61_000346</name>
</gene>
<reference evidence="4 5" key="1">
    <citation type="submission" date="2018-03" db="EMBL/GenBank/DDBJ databases">
        <title>Candida pseudohaemulonii genome assembly and annotation.</title>
        <authorList>
            <person name="Munoz J.F."/>
            <person name="Gade L.G."/>
            <person name="Chow N.A."/>
            <person name="Litvintseva A.P."/>
            <person name="Loparev V.N."/>
            <person name="Cuomo C.A."/>
        </authorList>
    </citation>
    <scope>NUCLEOTIDE SEQUENCE [LARGE SCALE GENOMIC DNA]</scope>
    <source>
        <strain evidence="4 5">B12108</strain>
    </source>
</reference>
<evidence type="ECO:0000313" key="5">
    <source>
        <dbReference type="Proteomes" id="UP000241107"/>
    </source>
</evidence>
<dbReference type="PANTHER" id="PTHR31904:SF1">
    <property type="entry name" value="BYPASS OF STOP CODON PROTEIN 5-RELATED"/>
    <property type="match status" value="1"/>
</dbReference>
<feature type="region of interest" description="Disordered" evidence="1">
    <location>
        <begin position="1"/>
        <end position="48"/>
    </location>
</feature>
<dbReference type="OrthoDB" id="4094610at2759"/>
<proteinExistence type="predicted"/>
<dbReference type="Proteomes" id="UP000241107">
    <property type="component" value="Unassembled WGS sequence"/>
</dbReference>
<feature type="region of interest" description="Disordered" evidence="1">
    <location>
        <begin position="75"/>
        <end position="103"/>
    </location>
</feature>
<evidence type="ECO:0000259" key="2">
    <source>
        <dbReference type="Pfam" id="PF04425"/>
    </source>
</evidence>
<protein>
    <recommendedName>
        <fullName evidence="6">Bul1 N-terminal domain-containing protein</fullName>
    </recommendedName>
</protein>
<feature type="domain" description="Bul1 C-terminal" evidence="3">
    <location>
        <begin position="694"/>
        <end position="742"/>
    </location>
</feature>
<dbReference type="Pfam" id="PF04426">
    <property type="entry name" value="Bul1_C"/>
    <property type="match status" value="2"/>
</dbReference>
<dbReference type="AlphaFoldDB" id="A0A2P7YXL5"/>
<dbReference type="EMBL" id="PYFQ01000001">
    <property type="protein sequence ID" value="PSK40698.1"/>
    <property type="molecule type" value="Genomic_DNA"/>
</dbReference>
<dbReference type="VEuPathDB" id="FungiDB:C7M61_000346"/>
<comment type="caution">
    <text evidence="4">The sequence shown here is derived from an EMBL/GenBank/DDBJ whole genome shotgun (WGS) entry which is preliminary data.</text>
</comment>
<feature type="domain" description="Bul1 N-terminal" evidence="2">
    <location>
        <begin position="117"/>
        <end position="449"/>
    </location>
</feature>
<dbReference type="GeneID" id="36563739"/>